<feature type="compositionally biased region" description="Polar residues" evidence="1">
    <location>
        <begin position="86"/>
        <end position="103"/>
    </location>
</feature>
<proteinExistence type="predicted"/>
<dbReference type="EMBL" id="JFYZ01000069">
    <property type="protein sequence ID" value="EZP70180.1"/>
    <property type="molecule type" value="Genomic_DNA"/>
</dbReference>
<organism evidence="2 3">
    <name type="scientific">Novosphingobium resinovorum</name>
    <dbReference type="NCBI Taxonomy" id="158500"/>
    <lineage>
        <taxon>Bacteria</taxon>
        <taxon>Pseudomonadati</taxon>
        <taxon>Pseudomonadota</taxon>
        <taxon>Alphaproteobacteria</taxon>
        <taxon>Sphingomonadales</taxon>
        <taxon>Sphingomonadaceae</taxon>
        <taxon>Novosphingobium</taxon>
    </lineage>
</organism>
<dbReference type="eggNOG" id="ENOG50331BD">
    <property type="taxonomic scope" value="Bacteria"/>
</dbReference>
<dbReference type="Pfam" id="PF06412">
    <property type="entry name" value="TraD"/>
    <property type="match status" value="1"/>
</dbReference>
<dbReference type="InterPro" id="IPR009444">
    <property type="entry name" value="Conjugal_tfr_TraD_a-type"/>
</dbReference>
<reference evidence="2 3" key="1">
    <citation type="submission" date="2014-03" db="EMBL/GenBank/DDBJ databases">
        <title>Whole genome sequence of Novosphingobium resinovorum KF1.</title>
        <authorList>
            <person name="Gan H.M."/>
            <person name="Gan H.Y."/>
            <person name="Chew T.H."/>
            <person name="Savka M.A."/>
        </authorList>
    </citation>
    <scope>NUCLEOTIDE SEQUENCE [LARGE SCALE GENOMIC DNA]</scope>
    <source>
        <strain evidence="2 3">KF1</strain>
    </source>
</reference>
<name>A0A031JBV4_9SPHN</name>
<sequence>MMRKVRDYDAELKALGDKAKALKTKKVQQLGELVASTGADVLDADVLAGALLHIVAEAQVEGNREAWRSDGAAFFQRRRRKAGDGSANNGQSAGETPTGGSQS</sequence>
<comment type="caution">
    <text evidence="2">The sequence shown here is derived from an EMBL/GenBank/DDBJ whole genome shotgun (WGS) entry which is preliminary data.</text>
</comment>
<evidence type="ECO:0000313" key="2">
    <source>
        <dbReference type="EMBL" id="EZP70180.1"/>
    </source>
</evidence>
<accession>A0A031JBV4</accession>
<feature type="region of interest" description="Disordered" evidence="1">
    <location>
        <begin position="77"/>
        <end position="103"/>
    </location>
</feature>
<gene>
    <name evidence="2" type="ORF">BV97_05504</name>
</gene>
<protein>
    <submittedName>
        <fullName evidence="2">Putative conjugal transfert protein TraC</fullName>
    </submittedName>
</protein>
<dbReference type="Proteomes" id="UP000024329">
    <property type="component" value="Unassembled WGS sequence"/>
</dbReference>
<evidence type="ECO:0000256" key="1">
    <source>
        <dbReference type="SAM" id="MobiDB-lite"/>
    </source>
</evidence>
<dbReference type="AlphaFoldDB" id="A0A031JBV4"/>
<evidence type="ECO:0000313" key="3">
    <source>
        <dbReference type="Proteomes" id="UP000024329"/>
    </source>
</evidence>
<dbReference type="PATRIC" id="fig|158500.4.peg.5578"/>